<keyword evidence="3" id="KW-0804">Transcription</keyword>
<comment type="caution">
    <text evidence="6">The sequence shown here is derived from an EMBL/GenBank/DDBJ whole genome shotgun (WGS) entry which is preliminary data.</text>
</comment>
<dbReference type="SUPFAM" id="SSF46785">
    <property type="entry name" value="Winged helix' DNA-binding domain"/>
    <property type="match status" value="1"/>
</dbReference>
<dbReference type="PROSITE" id="PS51078">
    <property type="entry name" value="ICLR_ED"/>
    <property type="match status" value="1"/>
</dbReference>
<dbReference type="GO" id="GO:0003677">
    <property type="term" value="F:DNA binding"/>
    <property type="evidence" value="ECO:0007669"/>
    <property type="project" value="UniProtKB-KW"/>
</dbReference>
<keyword evidence="1" id="KW-0805">Transcription regulation</keyword>
<evidence type="ECO:0000256" key="2">
    <source>
        <dbReference type="ARBA" id="ARBA00023125"/>
    </source>
</evidence>
<evidence type="ECO:0000256" key="1">
    <source>
        <dbReference type="ARBA" id="ARBA00023015"/>
    </source>
</evidence>
<keyword evidence="2" id="KW-0238">DNA-binding</keyword>
<dbReference type="RefSeq" id="WP_129069785.1">
    <property type="nucleotide sequence ID" value="NZ_RDFA01000005.1"/>
</dbReference>
<dbReference type="GO" id="GO:0045892">
    <property type="term" value="P:negative regulation of DNA-templated transcription"/>
    <property type="evidence" value="ECO:0007669"/>
    <property type="project" value="TreeGrafter"/>
</dbReference>
<gene>
    <name evidence="6" type="ORF">EAF64_14960</name>
</gene>
<dbReference type="InterPro" id="IPR050707">
    <property type="entry name" value="HTH_MetabolicPath_Reg"/>
</dbReference>
<dbReference type="InterPro" id="IPR036390">
    <property type="entry name" value="WH_DNA-bd_sf"/>
</dbReference>
<evidence type="ECO:0000313" key="7">
    <source>
        <dbReference type="Proteomes" id="UP000289691"/>
    </source>
</evidence>
<dbReference type="InterPro" id="IPR014757">
    <property type="entry name" value="Tscrpt_reg_IclR_C"/>
</dbReference>
<dbReference type="GO" id="GO:0003700">
    <property type="term" value="F:DNA-binding transcription factor activity"/>
    <property type="evidence" value="ECO:0007669"/>
    <property type="project" value="TreeGrafter"/>
</dbReference>
<dbReference type="Pfam" id="PF01614">
    <property type="entry name" value="IclR_C"/>
    <property type="match status" value="1"/>
</dbReference>
<dbReference type="InterPro" id="IPR005471">
    <property type="entry name" value="Tscrpt_reg_IclR_N"/>
</dbReference>
<protein>
    <submittedName>
        <fullName evidence="6">IclR family transcriptional regulator</fullName>
    </submittedName>
</protein>
<reference evidence="6 7" key="1">
    <citation type="submission" date="2019-01" db="EMBL/GenBank/DDBJ databases">
        <title>Halorientalis sp. F13-25 a new haloarchaeum isolated from hypersaline water.</title>
        <authorList>
            <person name="Ana D.-V."/>
            <person name="Cristina S.-P."/>
            <person name="Antonio V."/>
        </authorList>
    </citation>
    <scope>NUCLEOTIDE SEQUENCE [LARGE SCALE GENOMIC DNA]</scope>
    <source>
        <strain evidence="6 7">F13-25</strain>
    </source>
</reference>
<evidence type="ECO:0000259" key="4">
    <source>
        <dbReference type="PROSITE" id="PS51077"/>
    </source>
</evidence>
<feature type="domain" description="HTH iclR-type" evidence="4">
    <location>
        <begin position="14"/>
        <end position="73"/>
    </location>
</feature>
<dbReference type="PROSITE" id="PS51077">
    <property type="entry name" value="HTH_ICLR"/>
    <property type="match status" value="1"/>
</dbReference>
<dbReference type="EMBL" id="RDFA01000005">
    <property type="protein sequence ID" value="RXK47933.1"/>
    <property type="molecule type" value="Genomic_DNA"/>
</dbReference>
<dbReference type="Proteomes" id="UP000289691">
    <property type="component" value="Unassembled WGS sequence"/>
</dbReference>
<dbReference type="AlphaFoldDB" id="A0A498L0A4"/>
<dbReference type="SMART" id="SM00346">
    <property type="entry name" value="HTH_ICLR"/>
    <property type="match status" value="1"/>
</dbReference>
<dbReference type="OrthoDB" id="14763at2157"/>
<evidence type="ECO:0000256" key="3">
    <source>
        <dbReference type="ARBA" id="ARBA00023163"/>
    </source>
</evidence>
<dbReference type="PANTHER" id="PTHR30136:SF35">
    <property type="entry name" value="HTH-TYPE TRANSCRIPTIONAL REGULATOR RV1719"/>
    <property type="match status" value="1"/>
</dbReference>
<dbReference type="SUPFAM" id="SSF55781">
    <property type="entry name" value="GAF domain-like"/>
    <property type="match status" value="1"/>
</dbReference>
<name>A0A498L0A4_9EURY</name>
<evidence type="ECO:0000313" key="6">
    <source>
        <dbReference type="EMBL" id="RXK47933.1"/>
    </source>
</evidence>
<dbReference type="Pfam" id="PF12840">
    <property type="entry name" value="HTH_20"/>
    <property type="match status" value="1"/>
</dbReference>
<dbReference type="PANTHER" id="PTHR30136">
    <property type="entry name" value="HELIX-TURN-HELIX TRANSCRIPTIONAL REGULATOR, ICLR FAMILY"/>
    <property type="match status" value="1"/>
</dbReference>
<dbReference type="Gene3D" id="1.10.10.10">
    <property type="entry name" value="Winged helix-like DNA-binding domain superfamily/Winged helix DNA-binding domain"/>
    <property type="match status" value="1"/>
</dbReference>
<sequence length="268" mass="30196">MGNDTNQTSKPRTLQTAERTLKVIETLKESNGMTVTEMANELDCSMGGAYNHLATLREKDFVVQVDNVYKLSPRFVLMGEHVRQDNLMYQFGKDELEEIVEETGEYGQLITEEHGLGIVIYLHRGEKAVGSDYRSHMEKKPLYLHHLAAGKAILAELPEDRVEAILDKHELIQRTSDTITDRESLYSELESVREQGYAYNDEEEVDGLRAIGAPIVGPDDDVLGALSISGPKSRMQGDRFETKLPKMVKNTADVIEINIQMEHSTKDL</sequence>
<feature type="domain" description="IclR-ED" evidence="5">
    <location>
        <begin position="74"/>
        <end position="261"/>
    </location>
</feature>
<dbReference type="InterPro" id="IPR036388">
    <property type="entry name" value="WH-like_DNA-bd_sf"/>
</dbReference>
<dbReference type="InterPro" id="IPR029016">
    <property type="entry name" value="GAF-like_dom_sf"/>
</dbReference>
<proteinExistence type="predicted"/>
<evidence type="ECO:0000259" key="5">
    <source>
        <dbReference type="PROSITE" id="PS51078"/>
    </source>
</evidence>
<keyword evidence="7" id="KW-1185">Reference proteome</keyword>
<organism evidence="6 7">
    <name type="scientific">Halorientalis pallida</name>
    <dbReference type="NCBI Taxonomy" id="2479928"/>
    <lineage>
        <taxon>Archaea</taxon>
        <taxon>Methanobacteriati</taxon>
        <taxon>Methanobacteriota</taxon>
        <taxon>Stenosarchaea group</taxon>
        <taxon>Halobacteria</taxon>
        <taxon>Halobacteriales</taxon>
        <taxon>Haloarculaceae</taxon>
        <taxon>Halorientalis</taxon>
    </lineage>
</organism>
<dbReference type="Gene3D" id="3.30.450.40">
    <property type="match status" value="1"/>
</dbReference>
<accession>A0A498L0A4</accession>